<keyword evidence="14" id="KW-0862">Zinc</keyword>
<evidence type="ECO:0000256" key="10">
    <source>
        <dbReference type="ARBA" id="ARBA00014542"/>
    </source>
</evidence>
<dbReference type="Gene3D" id="3.40.50.1000">
    <property type="entry name" value="HAD superfamily/HAD-like"/>
    <property type="match status" value="1"/>
</dbReference>
<proteinExistence type="inferred from homology"/>
<keyword evidence="11" id="KW-0963">Cytoplasm</keyword>
<evidence type="ECO:0000256" key="3">
    <source>
        <dbReference type="ARBA" id="ARBA00001947"/>
    </source>
</evidence>
<dbReference type="InterPro" id="IPR004446">
    <property type="entry name" value="Heptose_bisP_phosphatase"/>
</dbReference>
<dbReference type="PANTHER" id="PTHR42891">
    <property type="entry name" value="D-GLYCERO-BETA-D-MANNO-HEPTOSE-1,7-BISPHOSPHATE 7-PHOSPHATASE"/>
    <property type="match status" value="1"/>
</dbReference>
<dbReference type="Pfam" id="PF13242">
    <property type="entry name" value="Hydrolase_like"/>
    <property type="match status" value="1"/>
</dbReference>
<evidence type="ECO:0000256" key="18">
    <source>
        <dbReference type="ARBA" id="ARBA00031828"/>
    </source>
</evidence>
<evidence type="ECO:0000256" key="8">
    <source>
        <dbReference type="ARBA" id="ARBA00011245"/>
    </source>
</evidence>
<dbReference type="InterPro" id="IPR023214">
    <property type="entry name" value="HAD_sf"/>
</dbReference>
<evidence type="ECO:0000256" key="6">
    <source>
        <dbReference type="ARBA" id="ARBA00004713"/>
    </source>
</evidence>
<dbReference type="InterPro" id="IPR006549">
    <property type="entry name" value="HAD-SF_hydro_IIIA"/>
</dbReference>
<evidence type="ECO:0000256" key="13">
    <source>
        <dbReference type="ARBA" id="ARBA00022801"/>
    </source>
</evidence>
<evidence type="ECO:0000256" key="17">
    <source>
        <dbReference type="ARBA" id="ARBA00023277"/>
    </source>
</evidence>
<comment type="subcellular location">
    <subcellularLocation>
        <location evidence="4">Cytoplasm</location>
    </subcellularLocation>
</comment>
<evidence type="ECO:0000256" key="12">
    <source>
        <dbReference type="ARBA" id="ARBA00022723"/>
    </source>
</evidence>
<dbReference type="InterPro" id="IPR006543">
    <property type="entry name" value="Histidinol-phos"/>
</dbReference>
<dbReference type="FunFam" id="3.40.50.1000:FF:000168">
    <property type="entry name" value="D,D-heptose 1,7-bisphosphate phosphatase"/>
    <property type="match status" value="1"/>
</dbReference>
<sequence length="213" mass="22928">MRTTRTFARIVMHCWHACAACSSILPIFPCWVEELLLKLLILDRDGVINHDSDAYIKSVEEWLPLPGSIEAIAQLSKAGWTVAVATNQSGIARGYYDLAVLEAMHEHLRALVAEQGGEVGLIVYCPHGPDEGCDCRKPKPGMLKTIAAHYGVALAGVWFVGDSLGDLEAAKAVDCQPVLVKTGKGEKTLGKTLPVGTLIFDDLAAIAAELIHN</sequence>
<dbReference type="AlphaFoldDB" id="Q9F729"/>
<dbReference type="EC" id="3.1.3.82" evidence="9"/>
<reference evidence="20" key="1">
    <citation type="journal article" date="2000" name="Microbiology">
        <title>The biocontrol strain Pseudomonas fluorescens F113 produces the Rhizobium small bacteriocin, N-(3-hydroxy-7-cis-tetradecenoyl)homoserine lactone, via HdtS, a putative novel N-acylhomoserine lactone synthase.</title>
        <authorList>
            <person name="Laue B.E."/>
            <person name="Jiang Y."/>
            <person name="Chhabra S.R."/>
            <person name="Jacob S."/>
            <person name="Stewart G.S."/>
            <person name="Hardman A."/>
            <person name="Downie J.A."/>
            <person name="O'Gara F."/>
            <person name="Williams P."/>
        </authorList>
    </citation>
    <scope>NUCLEOTIDE SEQUENCE</scope>
    <source>
        <strain evidence="20">F113</strain>
    </source>
</reference>
<evidence type="ECO:0000256" key="5">
    <source>
        <dbReference type="ARBA" id="ARBA00004708"/>
    </source>
</evidence>
<comment type="pathway">
    <text evidence="6">Bacterial outer membrane biogenesis; LPS core biosynthesis.</text>
</comment>
<keyword evidence="15" id="KW-0460">Magnesium</keyword>
<evidence type="ECO:0000256" key="14">
    <source>
        <dbReference type="ARBA" id="ARBA00022833"/>
    </source>
</evidence>
<comment type="pathway">
    <text evidence="5">Nucleotide-sugar biosynthesis; ADP-L-glycero-beta-D-manno-heptose biosynthesis; ADP-L-glycero-beta-D-manno-heptose from D-glycero-beta-D-manno-heptose 7-phosphate: step 2/4.</text>
</comment>
<comment type="catalytic activity">
    <reaction evidence="1">
        <text>D-glycero-beta-D-manno-heptose 1,7-bisphosphate + H2O = D-glycero-beta-D-manno-heptose 1-phosphate + phosphate</text>
        <dbReference type="Rhea" id="RHEA:28518"/>
        <dbReference type="ChEBI" id="CHEBI:15377"/>
        <dbReference type="ChEBI" id="CHEBI:43474"/>
        <dbReference type="ChEBI" id="CHEBI:60208"/>
        <dbReference type="ChEBI" id="CHEBI:61593"/>
        <dbReference type="EC" id="3.1.3.82"/>
    </reaction>
</comment>
<evidence type="ECO:0000256" key="15">
    <source>
        <dbReference type="ARBA" id="ARBA00022842"/>
    </source>
</evidence>
<dbReference type="SUPFAM" id="SSF56784">
    <property type="entry name" value="HAD-like"/>
    <property type="match status" value="1"/>
</dbReference>
<dbReference type="CDD" id="cd07503">
    <property type="entry name" value="HAD_HisB-N"/>
    <property type="match status" value="1"/>
</dbReference>
<comment type="cofactor">
    <cofactor evidence="2">
        <name>Mg(2+)</name>
        <dbReference type="ChEBI" id="CHEBI:18420"/>
    </cofactor>
</comment>
<dbReference type="InterPro" id="IPR036412">
    <property type="entry name" value="HAD-like_sf"/>
</dbReference>
<keyword evidence="13" id="KW-0378">Hydrolase</keyword>
<comment type="similarity">
    <text evidence="7">Belongs to the GmhB family.</text>
</comment>
<keyword evidence="17" id="KW-0119">Carbohydrate metabolism</keyword>
<dbReference type="NCBIfam" id="NF006506">
    <property type="entry name" value="PRK08942.1"/>
    <property type="match status" value="1"/>
</dbReference>
<dbReference type="GO" id="GO:0046872">
    <property type="term" value="F:metal ion binding"/>
    <property type="evidence" value="ECO:0007669"/>
    <property type="project" value="UniProtKB-KW"/>
</dbReference>
<evidence type="ECO:0000256" key="9">
    <source>
        <dbReference type="ARBA" id="ARBA00012987"/>
    </source>
</evidence>
<dbReference type="NCBIfam" id="TIGR01662">
    <property type="entry name" value="HAD-SF-IIIA"/>
    <property type="match status" value="1"/>
</dbReference>
<accession>Q9F729</accession>
<evidence type="ECO:0000256" key="16">
    <source>
        <dbReference type="ARBA" id="ARBA00022985"/>
    </source>
</evidence>
<dbReference type="NCBIfam" id="TIGR01656">
    <property type="entry name" value="Histidinol-ppas"/>
    <property type="match status" value="1"/>
</dbReference>
<keyword evidence="12" id="KW-0479">Metal-binding</keyword>
<keyword evidence="19" id="KW-0732">Signal</keyword>
<evidence type="ECO:0000256" key="1">
    <source>
        <dbReference type="ARBA" id="ARBA00001226"/>
    </source>
</evidence>
<dbReference type="GO" id="GO:0034200">
    <property type="term" value="F:D-glycero-beta-D-manno-heptose 1,7-bisphosphate 7-phosphatase activity"/>
    <property type="evidence" value="ECO:0007669"/>
    <property type="project" value="UniProtKB-EC"/>
</dbReference>
<evidence type="ECO:0000256" key="19">
    <source>
        <dbReference type="SAM" id="SignalP"/>
    </source>
</evidence>
<organism evidence="20">
    <name type="scientific">Pseudomonas fluorescens</name>
    <dbReference type="NCBI Taxonomy" id="294"/>
    <lineage>
        <taxon>Bacteria</taxon>
        <taxon>Pseudomonadati</taxon>
        <taxon>Pseudomonadota</taxon>
        <taxon>Gammaproteobacteria</taxon>
        <taxon>Pseudomonadales</taxon>
        <taxon>Pseudomonadaceae</taxon>
        <taxon>Pseudomonas</taxon>
    </lineage>
</organism>
<protein>
    <recommendedName>
        <fullName evidence="10">D-glycero-beta-D-manno-heptose-1,7-bisphosphate 7-phosphatase</fullName>
        <ecNumber evidence="9">3.1.3.82</ecNumber>
    </recommendedName>
    <alternativeName>
        <fullName evidence="18">D,D-heptose 1,7-bisphosphate phosphatase</fullName>
    </alternativeName>
</protein>
<feature type="chain" id="PRO_5004325385" description="D-glycero-beta-D-manno-heptose-1,7-bisphosphate 7-phosphatase" evidence="19">
    <location>
        <begin position="20"/>
        <end position="213"/>
    </location>
</feature>
<comment type="cofactor">
    <cofactor evidence="3">
        <name>Zn(2+)</name>
        <dbReference type="ChEBI" id="CHEBI:29105"/>
    </cofactor>
</comment>
<keyword evidence="16" id="KW-0448">Lipopolysaccharide biosynthesis</keyword>
<name>Q9F729_PSEFL</name>
<feature type="signal peptide" evidence="19">
    <location>
        <begin position="1"/>
        <end position="19"/>
    </location>
</feature>
<evidence type="ECO:0000256" key="4">
    <source>
        <dbReference type="ARBA" id="ARBA00004496"/>
    </source>
</evidence>
<evidence type="ECO:0000256" key="2">
    <source>
        <dbReference type="ARBA" id="ARBA00001946"/>
    </source>
</evidence>
<evidence type="ECO:0000256" key="11">
    <source>
        <dbReference type="ARBA" id="ARBA00022490"/>
    </source>
</evidence>
<dbReference type="EMBL" id="AF286536">
    <property type="protein sequence ID" value="AAG30825.1"/>
    <property type="molecule type" value="Genomic_DNA"/>
</dbReference>
<comment type="subunit">
    <text evidence="8">Monomer.</text>
</comment>
<dbReference type="GO" id="GO:0005737">
    <property type="term" value="C:cytoplasm"/>
    <property type="evidence" value="ECO:0007669"/>
    <property type="project" value="UniProtKB-SubCell"/>
</dbReference>
<evidence type="ECO:0000256" key="7">
    <source>
        <dbReference type="ARBA" id="ARBA00005628"/>
    </source>
</evidence>
<evidence type="ECO:0000313" key="20">
    <source>
        <dbReference type="EMBL" id="AAG30825.1"/>
    </source>
</evidence>
<dbReference type="PANTHER" id="PTHR42891:SF1">
    <property type="entry name" value="D-GLYCERO-BETA-D-MANNO-HEPTOSE-1,7-BISPHOSPHATE 7-PHOSPHATASE"/>
    <property type="match status" value="1"/>
</dbReference>
<dbReference type="GO" id="GO:0009103">
    <property type="term" value="P:lipopolysaccharide biosynthetic process"/>
    <property type="evidence" value="ECO:0007669"/>
    <property type="project" value="UniProtKB-KW"/>
</dbReference>